<dbReference type="SUPFAM" id="SSF143456">
    <property type="entry name" value="VC0467-like"/>
    <property type="match status" value="1"/>
</dbReference>
<proteinExistence type="predicted"/>
<dbReference type="Pfam" id="PF02622">
    <property type="entry name" value="DUF179"/>
    <property type="match status" value="1"/>
</dbReference>
<dbReference type="RefSeq" id="XP_009822938.1">
    <property type="nucleotide sequence ID" value="XM_009824636.1"/>
</dbReference>
<gene>
    <name evidence="1" type="ORF">H257_01439</name>
</gene>
<name>W4H7U7_APHAT</name>
<sequence length="325" mass="35719">MSSPRVARTVYRELLRHAKLMDKHAAVKALISPTEVSSNARCQDAVSALLRQKMYYLPYASAADVVRNAFRSPSSAGDLGAAFMAMRFTSEKLHVSRQYGLLNEPPFPPTRTYDLLSTSPRATSPSSSSVAITTQIRSGVFLIAHPMLFRPFEQSVVLITSHGETGTTGFVVNIHSDKKHTLWPNYRLDAQVQPLFGSHPVLYGGPVGGGSVQFLHSQPNIGGIAVDAACPDDSSPLFVGGNLLDFAKLPHSKEVVFFNGYAGWTPHMLEKELDMGSWIMVTAPLSFAIHPPTPNLWRHLLKQLGHEYDQFARIPPNVDFTVHVS</sequence>
<dbReference type="Gene3D" id="3.40.1740.10">
    <property type="entry name" value="VC0467-like"/>
    <property type="match status" value="1"/>
</dbReference>
<dbReference type="GeneID" id="20803435"/>
<dbReference type="OrthoDB" id="272750at2759"/>
<evidence type="ECO:0000313" key="1">
    <source>
        <dbReference type="EMBL" id="ETV88075.1"/>
    </source>
</evidence>
<dbReference type="PANTHER" id="PTHR30327:SF1">
    <property type="entry name" value="UPF0301 PROTEIN YQGE"/>
    <property type="match status" value="1"/>
</dbReference>
<protein>
    <submittedName>
        <fullName evidence="1">Uncharacterized protein</fullName>
    </submittedName>
</protein>
<dbReference type="VEuPathDB" id="FungiDB:H257_01439"/>
<reference evidence="1" key="1">
    <citation type="submission" date="2013-12" db="EMBL/GenBank/DDBJ databases">
        <title>The Genome Sequence of Aphanomyces astaci APO3.</title>
        <authorList>
            <consortium name="The Broad Institute Genomics Platform"/>
            <person name="Russ C."/>
            <person name="Tyler B."/>
            <person name="van West P."/>
            <person name="Dieguez-Uribeondo J."/>
            <person name="Young S.K."/>
            <person name="Zeng Q."/>
            <person name="Gargeya S."/>
            <person name="Fitzgerald M."/>
            <person name="Abouelleil A."/>
            <person name="Alvarado L."/>
            <person name="Chapman S.B."/>
            <person name="Gainer-Dewar J."/>
            <person name="Goldberg J."/>
            <person name="Griggs A."/>
            <person name="Gujja S."/>
            <person name="Hansen M."/>
            <person name="Howarth C."/>
            <person name="Imamovic A."/>
            <person name="Ireland A."/>
            <person name="Larimer J."/>
            <person name="McCowan C."/>
            <person name="Murphy C."/>
            <person name="Pearson M."/>
            <person name="Poon T.W."/>
            <person name="Priest M."/>
            <person name="Roberts A."/>
            <person name="Saif S."/>
            <person name="Shea T."/>
            <person name="Sykes S."/>
            <person name="Wortman J."/>
            <person name="Nusbaum C."/>
            <person name="Birren B."/>
        </authorList>
    </citation>
    <scope>NUCLEOTIDE SEQUENCE [LARGE SCALE GENOMIC DNA]</scope>
    <source>
        <strain evidence="1">APO3</strain>
    </source>
</reference>
<accession>W4H7U7</accession>
<dbReference type="AlphaFoldDB" id="W4H7U7"/>
<organism evidence="1">
    <name type="scientific">Aphanomyces astaci</name>
    <name type="common">Crayfish plague agent</name>
    <dbReference type="NCBI Taxonomy" id="112090"/>
    <lineage>
        <taxon>Eukaryota</taxon>
        <taxon>Sar</taxon>
        <taxon>Stramenopiles</taxon>
        <taxon>Oomycota</taxon>
        <taxon>Saprolegniomycetes</taxon>
        <taxon>Saprolegniales</taxon>
        <taxon>Verrucalvaceae</taxon>
        <taxon>Aphanomyces</taxon>
    </lineage>
</organism>
<dbReference type="GO" id="GO:0005829">
    <property type="term" value="C:cytosol"/>
    <property type="evidence" value="ECO:0007669"/>
    <property type="project" value="TreeGrafter"/>
</dbReference>
<dbReference type="EMBL" id="KI913115">
    <property type="protein sequence ID" value="ETV88075.1"/>
    <property type="molecule type" value="Genomic_DNA"/>
</dbReference>
<dbReference type="PANTHER" id="PTHR30327">
    <property type="entry name" value="UNCHARACTERIZED PROTEIN YQGE"/>
    <property type="match status" value="1"/>
</dbReference>
<dbReference type="InterPro" id="IPR003774">
    <property type="entry name" value="AlgH-like"/>
</dbReference>
<dbReference type="STRING" id="112090.W4H7U7"/>